<dbReference type="RefSeq" id="XP_022291992.1">
    <property type="nucleotide sequence ID" value="XM_022436284.1"/>
</dbReference>
<dbReference type="KEGG" id="cvn:111136707"/>
<evidence type="ECO:0000313" key="4">
    <source>
        <dbReference type="RefSeq" id="XP_022343487.1"/>
    </source>
</evidence>
<keyword evidence="2" id="KW-1185">Reference proteome</keyword>
<dbReference type="Proteomes" id="UP000694844">
    <property type="component" value="Chromosome 5"/>
</dbReference>
<proteinExistence type="predicted"/>
<protein>
    <submittedName>
        <fullName evidence="3">Uncharacterized protein LOC111103210</fullName>
    </submittedName>
    <submittedName>
        <fullName evidence="4">Uncharacterized protein LOC111136707</fullName>
    </submittedName>
</protein>
<dbReference type="AlphaFoldDB" id="A0A8B8EU90"/>
<dbReference type="Proteomes" id="UP000694844">
    <property type="component" value="Chromosome 7"/>
</dbReference>
<evidence type="ECO:0000313" key="3">
    <source>
        <dbReference type="RefSeq" id="XP_022291992.1"/>
    </source>
</evidence>
<feature type="compositionally biased region" description="Basic and acidic residues" evidence="1">
    <location>
        <begin position="8"/>
        <end position="45"/>
    </location>
</feature>
<organism evidence="2 4">
    <name type="scientific">Crassostrea virginica</name>
    <name type="common">Eastern oyster</name>
    <dbReference type="NCBI Taxonomy" id="6565"/>
    <lineage>
        <taxon>Eukaryota</taxon>
        <taxon>Metazoa</taxon>
        <taxon>Spiralia</taxon>
        <taxon>Lophotrochozoa</taxon>
        <taxon>Mollusca</taxon>
        <taxon>Bivalvia</taxon>
        <taxon>Autobranchia</taxon>
        <taxon>Pteriomorphia</taxon>
        <taxon>Ostreida</taxon>
        <taxon>Ostreoidea</taxon>
        <taxon>Ostreidae</taxon>
        <taxon>Crassostrea</taxon>
    </lineage>
</organism>
<accession>A0A8B8EU90</accession>
<evidence type="ECO:0000256" key="1">
    <source>
        <dbReference type="SAM" id="MobiDB-lite"/>
    </source>
</evidence>
<dbReference type="KEGG" id="cvn:111103210"/>
<evidence type="ECO:0000313" key="2">
    <source>
        <dbReference type="Proteomes" id="UP000694844"/>
    </source>
</evidence>
<dbReference type="RefSeq" id="XP_022343487.1">
    <property type="nucleotide sequence ID" value="XM_022487779.1"/>
</dbReference>
<reference evidence="3 4" key="1">
    <citation type="submission" date="2025-04" db="UniProtKB">
        <authorList>
            <consortium name="RefSeq"/>
        </authorList>
    </citation>
    <scope>IDENTIFICATION</scope>
    <source>
        <tissue evidence="3 4">Whole sample</tissue>
    </source>
</reference>
<name>A0A8B8EU90_CRAVI</name>
<dbReference type="GeneID" id="111136707"/>
<feature type="region of interest" description="Disordered" evidence="1">
    <location>
        <begin position="1"/>
        <end position="52"/>
    </location>
</feature>
<sequence length="214" mass="24765">MEDGNIGDEARYQKELPKDQKKDDKSHDEVTFGRRDGNEDTDLPKLSKSSAACSSDMNTDFIIRHVNSIVHTVQEIMNCSLTKCDATQHERHHEFLENPEKVYKDNHLKYCFGTKYITAEGFEYLQNMLDQRMCTNKFLPGSIFSRYSTFSQCTNDELEKIFIGFPLMGRQYFKFVILKEAVVQLVCQWTGMPYVQADKMCSSTELSVSDFKNV</sequence>
<gene>
    <name evidence="4" type="primary">LOC111136707</name>
    <name evidence="3" type="synonym">LOC111103210</name>
</gene>
<dbReference type="OrthoDB" id="6190765at2759"/>